<organism evidence="2 3">
    <name type="scientific">Spiroplasma clarkii</name>
    <dbReference type="NCBI Taxonomy" id="2139"/>
    <lineage>
        <taxon>Bacteria</taxon>
        <taxon>Bacillati</taxon>
        <taxon>Mycoplasmatota</taxon>
        <taxon>Mollicutes</taxon>
        <taxon>Entomoplasmatales</taxon>
        <taxon>Spiroplasmataceae</taxon>
        <taxon>Spiroplasma</taxon>
    </lineage>
</organism>
<evidence type="ECO:0000259" key="1">
    <source>
        <dbReference type="Pfam" id="PF00455"/>
    </source>
</evidence>
<dbReference type="Gene3D" id="3.40.50.1360">
    <property type="match status" value="1"/>
</dbReference>
<evidence type="ECO:0000313" key="2">
    <source>
        <dbReference type="EMBL" id="ATX71029.1"/>
    </source>
</evidence>
<name>A0A2K8KKN5_9MOLU</name>
<dbReference type="AlphaFoldDB" id="A0A2K8KKN5"/>
<dbReference type="InterPro" id="IPR050313">
    <property type="entry name" value="Carb_Metab_HTH_regulators"/>
</dbReference>
<dbReference type="InterPro" id="IPR036390">
    <property type="entry name" value="WH_DNA-bd_sf"/>
</dbReference>
<dbReference type="SMART" id="SM01134">
    <property type="entry name" value="DeoRC"/>
    <property type="match status" value="1"/>
</dbReference>
<gene>
    <name evidence="2" type="primary">fruR</name>
    <name evidence="2" type="ORF">SCLAR_v1c07120</name>
</gene>
<dbReference type="Pfam" id="PF00455">
    <property type="entry name" value="DeoRC"/>
    <property type="match status" value="1"/>
</dbReference>
<dbReference type="InterPro" id="IPR014036">
    <property type="entry name" value="DeoR-like_C"/>
</dbReference>
<reference evidence="2 3" key="1">
    <citation type="submission" date="2017-11" db="EMBL/GenBank/DDBJ databases">
        <title>Complete genome sequence of Spiroplasma clarkii CN-5 (DSM 19994).</title>
        <authorList>
            <person name="Tsai Y.-M."/>
            <person name="Chang A."/>
            <person name="Lo W.-S."/>
            <person name="Kuo C.-H."/>
        </authorList>
    </citation>
    <scope>NUCLEOTIDE SEQUENCE [LARGE SCALE GENOMIC DNA]</scope>
    <source>
        <strain evidence="2 3">CN-5</strain>
    </source>
</reference>
<dbReference type="PANTHER" id="PTHR30363:SF44">
    <property type="entry name" value="AGA OPERON TRANSCRIPTIONAL REPRESSOR-RELATED"/>
    <property type="match status" value="1"/>
</dbReference>
<protein>
    <submittedName>
        <fullName evidence="2">DeoR family transcriptional regulator, fructose operon transcriptional repressor</fullName>
    </submittedName>
</protein>
<feature type="domain" description="DeoR-like transcriptional repressor C-terminal sensor" evidence="1">
    <location>
        <begin position="76"/>
        <end position="228"/>
    </location>
</feature>
<keyword evidence="3" id="KW-1185">Reference proteome</keyword>
<sequence length="232" mass="26577">MEKKNNYKVVLETIKQFNNITFKELQGHVNIPESTTRRILNNLEKGGKIVKEFGAYQILSAPLVKEIPYLETANINIEQKKEIARKAFYCIKPGESIFLDGGTTIDFLADLLTVDLMINILTNSIPIFIKLYEKGFRDIVLVGGNYNIANHSLVGYSAVDFIEKYNFDIAFLEVSSVDQSFNCYTTRMDDLQIKRKVIERSKFVFVLADESKFDKKSFIKFATKNEVVIISE</sequence>
<accession>A0A2K8KKN5</accession>
<dbReference type="SUPFAM" id="SSF46785">
    <property type="entry name" value="Winged helix' DNA-binding domain"/>
    <property type="match status" value="1"/>
</dbReference>
<dbReference type="RefSeq" id="WP_169921844.1">
    <property type="nucleotide sequence ID" value="NZ_CP015819.1"/>
</dbReference>
<dbReference type="EMBL" id="CP024870">
    <property type="protein sequence ID" value="ATX71029.1"/>
    <property type="molecule type" value="Genomic_DNA"/>
</dbReference>
<dbReference type="SUPFAM" id="SSF100950">
    <property type="entry name" value="NagB/RpiA/CoA transferase-like"/>
    <property type="match status" value="1"/>
</dbReference>
<evidence type="ECO:0000313" key="3">
    <source>
        <dbReference type="Proteomes" id="UP000231179"/>
    </source>
</evidence>
<dbReference type="PANTHER" id="PTHR30363">
    <property type="entry name" value="HTH-TYPE TRANSCRIPTIONAL REGULATOR SRLR-RELATED"/>
    <property type="match status" value="1"/>
</dbReference>
<dbReference type="Proteomes" id="UP000231179">
    <property type="component" value="Chromosome"/>
</dbReference>
<dbReference type="InterPro" id="IPR037171">
    <property type="entry name" value="NagB/RpiA_transferase-like"/>
</dbReference>
<proteinExistence type="predicted"/>